<dbReference type="Proteomes" id="UP000196005">
    <property type="component" value="Chromosome"/>
</dbReference>
<dbReference type="EC" id="3.1.-.-" evidence="5"/>
<organism evidence="5 6">
    <name type="scientific">Sulfurospirillum diekertiae</name>
    <dbReference type="NCBI Taxonomy" id="1854492"/>
    <lineage>
        <taxon>Bacteria</taxon>
        <taxon>Pseudomonadati</taxon>
        <taxon>Campylobacterota</taxon>
        <taxon>Epsilonproteobacteria</taxon>
        <taxon>Campylobacterales</taxon>
        <taxon>Sulfurospirillaceae</taxon>
        <taxon>Sulfurospirillum</taxon>
    </lineage>
</organism>
<dbReference type="GO" id="GO:0004536">
    <property type="term" value="F:DNA nuclease activity"/>
    <property type="evidence" value="ECO:0007669"/>
    <property type="project" value="InterPro"/>
</dbReference>
<dbReference type="InterPro" id="IPR001130">
    <property type="entry name" value="TatD-like"/>
</dbReference>
<feature type="binding site" evidence="4">
    <location>
        <position position="89"/>
    </location>
    <ligand>
        <name>a divalent metal cation</name>
        <dbReference type="ChEBI" id="CHEBI:60240"/>
        <label>1</label>
    </ligand>
</feature>
<feature type="binding site" evidence="4">
    <location>
        <position position="157"/>
    </location>
    <ligand>
        <name>a divalent metal cation</name>
        <dbReference type="ChEBI" id="CHEBI:60240"/>
        <label>2</label>
    </ligand>
</feature>
<proteinExistence type="inferred from homology"/>
<dbReference type="PANTHER" id="PTHR46124">
    <property type="entry name" value="D-AMINOACYL-TRNA DEACYLASE"/>
    <property type="match status" value="1"/>
</dbReference>
<dbReference type="KEGG" id="suls:Sdiek1_0793"/>
<dbReference type="NCBIfam" id="TIGR00010">
    <property type="entry name" value="YchF/TatD family DNA exonuclease"/>
    <property type="match status" value="1"/>
</dbReference>
<name>A0A1Y0HJ30_9BACT</name>
<dbReference type="GO" id="GO:0005829">
    <property type="term" value="C:cytosol"/>
    <property type="evidence" value="ECO:0007669"/>
    <property type="project" value="TreeGrafter"/>
</dbReference>
<protein>
    <submittedName>
        <fullName evidence="5">Metal-dependent hydrolase YcfH</fullName>
        <ecNumber evidence="5">3.1.-.-</ecNumber>
    </submittedName>
</protein>
<evidence type="ECO:0000313" key="5">
    <source>
        <dbReference type="EMBL" id="ARU47960.1"/>
    </source>
</evidence>
<dbReference type="CDD" id="cd01310">
    <property type="entry name" value="TatD_DNAse"/>
    <property type="match status" value="1"/>
</dbReference>
<feature type="binding site" evidence="4">
    <location>
        <position position="8"/>
    </location>
    <ligand>
        <name>a divalent metal cation</name>
        <dbReference type="ChEBI" id="CHEBI:60240"/>
        <label>1</label>
    </ligand>
</feature>
<accession>A0A1Y0HJ30</accession>
<dbReference type="Gene3D" id="3.20.20.140">
    <property type="entry name" value="Metal-dependent hydrolases"/>
    <property type="match status" value="1"/>
</dbReference>
<comment type="similarity">
    <text evidence="1">Belongs to the metallo-dependent hydrolases superfamily. TatD-type hydrolase family.</text>
</comment>
<dbReference type="PROSITE" id="PS01091">
    <property type="entry name" value="TATD_3"/>
    <property type="match status" value="1"/>
</dbReference>
<sequence length="266" mass="30311">MIIDTHCHLDDARFRDDVDAVITKAYEQGVQGIIIPGADINDLSYARELSYRYEHIFFAAGIHPYNHEQYDEKILRSFLKDEKCIAVGECGLDYFRLPEDVEEKQTEKQRQQVVFAQHIALAREFKKPLIVHIRDANEDSKQILLKEKACEVGGVLHCYNASKHLLDLADKGFYFGIGGVLTFKNAKNLVEVLPLIPRDKLLIETDAPYLTPMPHRGERNEPSYTLLVAAKMAELLNISVTELHNLTSKNAFSLFKALEKIKLVTI</sequence>
<evidence type="ECO:0000256" key="3">
    <source>
        <dbReference type="ARBA" id="ARBA00022801"/>
    </source>
</evidence>
<dbReference type="InterPro" id="IPR032466">
    <property type="entry name" value="Metal_Hydrolase"/>
</dbReference>
<feature type="binding site" evidence="4">
    <location>
        <position position="206"/>
    </location>
    <ligand>
        <name>a divalent metal cation</name>
        <dbReference type="ChEBI" id="CHEBI:60240"/>
        <label>1</label>
    </ligand>
</feature>
<keyword evidence="2 4" id="KW-0479">Metal-binding</keyword>
<dbReference type="InterPro" id="IPR018228">
    <property type="entry name" value="DNase_TatD-rel_CS"/>
</dbReference>
<dbReference type="PANTHER" id="PTHR46124:SF2">
    <property type="entry name" value="D-AMINOACYL-TRNA DEACYLASE"/>
    <property type="match status" value="1"/>
</dbReference>
<evidence type="ECO:0000313" key="6">
    <source>
        <dbReference type="Proteomes" id="UP000196005"/>
    </source>
</evidence>
<dbReference type="PROSITE" id="PS01137">
    <property type="entry name" value="TATD_1"/>
    <property type="match status" value="1"/>
</dbReference>
<evidence type="ECO:0000256" key="4">
    <source>
        <dbReference type="PIRSR" id="PIRSR005902-1"/>
    </source>
</evidence>
<dbReference type="FunFam" id="3.20.20.140:FF:000005">
    <property type="entry name" value="TatD family hydrolase"/>
    <property type="match status" value="1"/>
</dbReference>
<dbReference type="RefSeq" id="WP_087437983.1">
    <property type="nucleotide sequence ID" value="NZ_CP021416.1"/>
</dbReference>
<gene>
    <name evidence="5" type="ORF">Sdiek1_0793</name>
</gene>
<dbReference type="GO" id="GO:0046872">
    <property type="term" value="F:metal ion binding"/>
    <property type="evidence" value="ECO:0007669"/>
    <property type="project" value="UniProtKB-KW"/>
</dbReference>
<feature type="binding site" evidence="4">
    <location>
        <position position="132"/>
    </location>
    <ligand>
        <name>a divalent metal cation</name>
        <dbReference type="ChEBI" id="CHEBI:60240"/>
        <label>2</label>
    </ligand>
</feature>
<dbReference type="Pfam" id="PF01026">
    <property type="entry name" value="TatD_DNase"/>
    <property type="match status" value="1"/>
</dbReference>
<reference evidence="6" key="1">
    <citation type="submission" date="2017-05" db="EMBL/GenBank/DDBJ databases">
        <title>Dechlorination kinetics govern the competition between two new strains of the genus Sulfurospirillum.</title>
        <authorList>
            <person name="Buttet G.F."/>
            <person name="Murray A.M."/>
            <person name="Goris T."/>
            <person name="Burion M."/>
            <person name="Lin B."/>
            <person name="Rolle M."/>
            <person name="Maillard J."/>
        </authorList>
    </citation>
    <scope>NUCLEOTIDE SEQUENCE [LARGE SCALE GENOMIC DNA]</scope>
    <source>
        <strain evidence="6">SL2-1</strain>
    </source>
</reference>
<dbReference type="PIRSF" id="PIRSF005902">
    <property type="entry name" value="DNase_TatD"/>
    <property type="match status" value="1"/>
</dbReference>
<evidence type="ECO:0000256" key="1">
    <source>
        <dbReference type="ARBA" id="ARBA00009275"/>
    </source>
</evidence>
<dbReference type="InterPro" id="IPR015991">
    <property type="entry name" value="TatD/YcfH-like"/>
</dbReference>
<dbReference type="EMBL" id="CP021416">
    <property type="protein sequence ID" value="ARU47960.1"/>
    <property type="molecule type" value="Genomic_DNA"/>
</dbReference>
<dbReference type="SUPFAM" id="SSF51556">
    <property type="entry name" value="Metallo-dependent hydrolases"/>
    <property type="match status" value="1"/>
</dbReference>
<feature type="binding site" evidence="4">
    <location>
        <position position="6"/>
    </location>
    <ligand>
        <name>a divalent metal cation</name>
        <dbReference type="ChEBI" id="CHEBI:60240"/>
        <label>1</label>
    </ligand>
</feature>
<keyword evidence="6" id="KW-1185">Reference proteome</keyword>
<keyword evidence="3 5" id="KW-0378">Hydrolase</keyword>
<dbReference type="AlphaFoldDB" id="A0A1Y0HJ30"/>
<dbReference type="GO" id="GO:0016788">
    <property type="term" value="F:hydrolase activity, acting on ester bonds"/>
    <property type="evidence" value="ECO:0007669"/>
    <property type="project" value="InterPro"/>
</dbReference>
<evidence type="ECO:0000256" key="2">
    <source>
        <dbReference type="ARBA" id="ARBA00022723"/>
    </source>
</evidence>
<dbReference type="PROSITE" id="PS01090">
    <property type="entry name" value="TATD_2"/>
    <property type="match status" value="1"/>
</dbReference>